<reference evidence="1 2" key="1">
    <citation type="submission" date="2016-10" db="EMBL/GenBank/DDBJ databases">
        <authorList>
            <person name="de Groot N.N."/>
        </authorList>
    </citation>
    <scope>NUCLEOTIDE SEQUENCE [LARGE SCALE GENOMIC DNA]</scope>
    <source>
        <strain evidence="1 2">DSM 22012</strain>
    </source>
</reference>
<dbReference type="AlphaFoldDB" id="A0A1H6DVH4"/>
<keyword evidence="2" id="KW-1185">Reference proteome</keyword>
<proteinExistence type="predicted"/>
<organism evidence="1 2">
    <name type="scientific">Marinobacterium lutimaris</name>
    <dbReference type="NCBI Taxonomy" id="568106"/>
    <lineage>
        <taxon>Bacteria</taxon>
        <taxon>Pseudomonadati</taxon>
        <taxon>Pseudomonadota</taxon>
        <taxon>Gammaproteobacteria</taxon>
        <taxon>Oceanospirillales</taxon>
        <taxon>Oceanospirillaceae</taxon>
        <taxon>Marinobacterium</taxon>
    </lineage>
</organism>
<sequence length="428" mass="49191">MASPKQLTYQLYRHWDIVEQLCRLSREMPAFEPEQAIAVINRFGTQDTEHDSADILRTLCANEILQPLSRSEDFQLNPLVLDFVKGLTREHELGLSAVLKARVEAIRDATQQVTEGIDQEEMDLLRSASVRLSDLFRQIAGQLDQDRHAILDLAEQAKSREATLPIDKRYPAVLEAYDQYVEPMNEMMDSGLGGTFYPYLEQAVRVLDKAEEHLSIRGALYTQRLQLRHVAQQAKELRRLGRIVAQQCADTLLPLREEARQHNSLSTAISELLGLVRKRGLKRLYQQQPSEGRLPCWQRTRRGRLQLGDEILELMAAARHFEPAVQAFPEDVAYGSANLVQLIDEAQVQKSIEAELPIENLMRWLQEHHGNLPDQTLLRLYHNLIREQGWQADLQPYQEETDLRHIRISYHPHRLTSLADLETGPSKP</sequence>
<evidence type="ECO:0000313" key="2">
    <source>
        <dbReference type="Proteomes" id="UP000236745"/>
    </source>
</evidence>
<dbReference type="RefSeq" id="WP_104005991.1">
    <property type="nucleotide sequence ID" value="NZ_FNVQ01000012.1"/>
</dbReference>
<evidence type="ECO:0000313" key="1">
    <source>
        <dbReference type="EMBL" id="SEG89347.1"/>
    </source>
</evidence>
<dbReference type="EMBL" id="FNVQ01000012">
    <property type="protein sequence ID" value="SEG89347.1"/>
    <property type="molecule type" value="Genomic_DNA"/>
</dbReference>
<dbReference type="Proteomes" id="UP000236745">
    <property type="component" value="Unassembled WGS sequence"/>
</dbReference>
<gene>
    <name evidence="1" type="ORF">SAMN05444390_1124</name>
</gene>
<dbReference type="OrthoDB" id="5845356at2"/>
<accession>A0A1H6DVH4</accession>
<protein>
    <submittedName>
        <fullName evidence="1">Uncharacterized protein</fullName>
    </submittedName>
</protein>
<name>A0A1H6DVH4_9GAMM</name>